<reference evidence="1" key="1">
    <citation type="submission" date="2021-03" db="EMBL/GenBank/DDBJ databases">
        <authorList>
            <consortium name="DOE Joint Genome Institute"/>
            <person name="Ahrendt S."/>
            <person name="Looney B.P."/>
            <person name="Miyauchi S."/>
            <person name="Morin E."/>
            <person name="Drula E."/>
            <person name="Courty P.E."/>
            <person name="Chicoki N."/>
            <person name="Fauchery L."/>
            <person name="Kohler A."/>
            <person name="Kuo A."/>
            <person name="Labutti K."/>
            <person name="Pangilinan J."/>
            <person name="Lipzen A."/>
            <person name="Riley R."/>
            <person name="Andreopoulos W."/>
            <person name="He G."/>
            <person name="Johnson J."/>
            <person name="Barry K.W."/>
            <person name="Grigoriev I.V."/>
            <person name="Nagy L."/>
            <person name="Hibbett D."/>
            <person name="Henrissat B."/>
            <person name="Matheny P.B."/>
            <person name="Labbe J."/>
            <person name="Martin F."/>
        </authorList>
    </citation>
    <scope>NUCLEOTIDE SEQUENCE</scope>
    <source>
        <strain evidence="1">HHB10654</strain>
    </source>
</reference>
<accession>A0ACB8TFR8</accession>
<reference evidence="1" key="2">
    <citation type="journal article" date="2022" name="New Phytol.">
        <title>Evolutionary transition to the ectomycorrhizal habit in the genomes of a hyperdiverse lineage of mushroom-forming fungi.</title>
        <authorList>
            <person name="Looney B."/>
            <person name="Miyauchi S."/>
            <person name="Morin E."/>
            <person name="Drula E."/>
            <person name="Courty P.E."/>
            <person name="Kohler A."/>
            <person name="Kuo A."/>
            <person name="LaButti K."/>
            <person name="Pangilinan J."/>
            <person name="Lipzen A."/>
            <person name="Riley R."/>
            <person name="Andreopoulos W."/>
            <person name="He G."/>
            <person name="Johnson J."/>
            <person name="Nolan M."/>
            <person name="Tritt A."/>
            <person name="Barry K.W."/>
            <person name="Grigoriev I.V."/>
            <person name="Nagy L.G."/>
            <person name="Hibbett D."/>
            <person name="Henrissat B."/>
            <person name="Matheny P.B."/>
            <person name="Labbe J."/>
            <person name="Martin F.M."/>
        </authorList>
    </citation>
    <scope>NUCLEOTIDE SEQUENCE</scope>
    <source>
        <strain evidence="1">HHB10654</strain>
    </source>
</reference>
<name>A0ACB8TFR8_9AGAM</name>
<keyword evidence="2" id="KW-1185">Reference proteome</keyword>
<evidence type="ECO:0000313" key="1">
    <source>
        <dbReference type="EMBL" id="KAI0067250.1"/>
    </source>
</evidence>
<organism evidence="1 2">
    <name type="scientific">Artomyces pyxidatus</name>
    <dbReference type="NCBI Taxonomy" id="48021"/>
    <lineage>
        <taxon>Eukaryota</taxon>
        <taxon>Fungi</taxon>
        <taxon>Dikarya</taxon>
        <taxon>Basidiomycota</taxon>
        <taxon>Agaricomycotina</taxon>
        <taxon>Agaricomycetes</taxon>
        <taxon>Russulales</taxon>
        <taxon>Auriscalpiaceae</taxon>
        <taxon>Artomyces</taxon>
    </lineage>
</organism>
<protein>
    <submittedName>
        <fullName evidence="1">Uncharacterized protein</fullName>
    </submittedName>
</protein>
<dbReference type="EMBL" id="MU277190">
    <property type="protein sequence ID" value="KAI0067250.1"/>
    <property type="molecule type" value="Genomic_DNA"/>
</dbReference>
<proteinExistence type="predicted"/>
<gene>
    <name evidence="1" type="ORF">BV25DRAFT_1987693</name>
</gene>
<dbReference type="Proteomes" id="UP000814140">
    <property type="component" value="Unassembled WGS sequence"/>
</dbReference>
<comment type="caution">
    <text evidence="1">The sequence shown here is derived from an EMBL/GenBank/DDBJ whole genome shotgun (WGS) entry which is preliminary data.</text>
</comment>
<evidence type="ECO:0000313" key="2">
    <source>
        <dbReference type="Proteomes" id="UP000814140"/>
    </source>
</evidence>
<sequence>MTERPASSNSLSDSQSSASDLHDPSPAVVPIPDRATSDDGSSPSLSPRPQLPHQTSLDVHRSSSASRGGCWTCRLRRKKCDEQREEGDSCRTCRRLQLNCLGWGQRRPDWMRDKVAVQNYKAEIKSHLLRLGLIRGQPRSSLTGSSVAASGGGQVLPRASTSSVHPTHDPFAYRFDDPHMDLAFASGIPSVPGNAPVPSSSSSAAFPDASSNDFYDLTLFGGPPHSNPPASSGIAAVHGDVYGSGGNTGLQFDTRPIGLSDPDGSIRREHVAYYFTHVRGLQFLFTCKVALTAVHSAITTDPQGALVNAICAISNLQYSTLQRASPLEALRDQYPDGSIAQYFYNQAKFQLDAVRRQPQYSENDALAAVHLISYTLAFDGGKIRSGASEWMSLLEVACDWLTQTGMHVEDNPRMSVINMSLPGAFAAKVTMCMDIFMAVTLQQPPRLLALYRRLLIGGTLYKPETSAGGSGSPEQPYELYVPLLVGCTEPVLLAFAEIAALAHWKAREQRNGTLSARELIMRGTAIERSLRQNADSNAFQGIQDVSSSGGTGAFGSQMSEEMTRRLVAAIFQETAVLYLNTVLSGSNPGVPEISSSTNTIAHLLGELPVSSADCGLVLPLTMAGCLADAPATRDALKKRLLGLSEASANVRQIVRLMMEVWQRRDTNQGPVEWRDVMQERGLSLLLV</sequence>